<dbReference type="EMBL" id="BBYQ01000102">
    <property type="protein sequence ID" value="GAP31072.1"/>
    <property type="molecule type" value="Genomic_DNA"/>
</dbReference>
<dbReference type="Proteomes" id="UP000180166">
    <property type="component" value="Chromosome"/>
</dbReference>
<organism evidence="3 4">
    <name type="scientific">Nocardia seriolae</name>
    <dbReference type="NCBI Taxonomy" id="37332"/>
    <lineage>
        <taxon>Bacteria</taxon>
        <taxon>Bacillati</taxon>
        <taxon>Actinomycetota</taxon>
        <taxon>Actinomycetes</taxon>
        <taxon>Mycobacteriales</taxon>
        <taxon>Nocardiaceae</taxon>
        <taxon>Nocardia</taxon>
    </lineage>
</organism>
<evidence type="ECO:0000313" key="4">
    <source>
        <dbReference type="Proteomes" id="UP000037179"/>
    </source>
</evidence>
<evidence type="ECO:0000313" key="2">
    <source>
        <dbReference type="EMBL" id="APB00065.1"/>
    </source>
</evidence>
<keyword evidence="1" id="KW-0812">Transmembrane</keyword>
<dbReference type="OrthoDB" id="3216131at2"/>
<gene>
    <name evidence="2" type="ORF">NS506_06028</name>
    <name evidence="3" type="ORF">NSK11_contig00102-0031</name>
</gene>
<evidence type="ECO:0000313" key="5">
    <source>
        <dbReference type="Proteomes" id="UP000180166"/>
    </source>
</evidence>
<dbReference type="EMBL" id="CP017839">
    <property type="protein sequence ID" value="APB00065.1"/>
    <property type="molecule type" value="Genomic_DNA"/>
</dbReference>
<reference evidence="2 5" key="3">
    <citation type="submission" date="2016-10" db="EMBL/GenBank/DDBJ databases">
        <title>Genome sequence of Nocardia seriolae strain EM150506, isolated from Anguila japonica.</title>
        <authorList>
            <person name="Han H.-J."/>
        </authorList>
    </citation>
    <scope>NUCLEOTIDE SEQUENCE [LARGE SCALE GENOMIC DNA]</scope>
    <source>
        <strain evidence="2 5">EM150506</strain>
    </source>
</reference>
<dbReference type="KEGG" id="nsr:NS506_06028"/>
<accession>A0A0B8NHA0</accession>
<reference evidence="4" key="1">
    <citation type="submission" date="2015-07" db="EMBL/GenBank/DDBJ databases">
        <title>Nocardia seriolae U-1 whole genome shotgun sequence.</title>
        <authorList>
            <person name="Imajoh M."/>
            <person name="Fukumoto Y."/>
            <person name="Sukeda M."/>
            <person name="Yamane J."/>
            <person name="Yamasaki K."/>
            <person name="Shimizu M."/>
            <person name="Ohnishi K."/>
            <person name="Oshima S."/>
        </authorList>
    </citation>
    <scope>NUCLEOTIDE SEQUENCE [LARGE SCALE GENOMIC DNA]</scope>
    <source>
        <strain evidence="4">U-1</strain>
    </source>
</reference>
<dbReference type="Proteomes" id="UP000037179">
    <property type="component" value="Unassembled WGS sequence"/>
</dbReference>
<feature type="transmembrane region" description="Helical" evidence="1">
    <location>
        <begin position="68"/>
        <end position="88"/>
    </location>
</feature>
<keyword evidence="1" id="KW-1133">Transmembrane helix</keyword>
<reference evidence="3 4" key="2">
    <citation type="journal article" date="2016" name="Genome Announc.">
        <title>Draft Genome Sequence of Erythromycin- and Oxytetracycline-Sensitive Nocardia seriolae Strain U-1 (NBRC 110359).</title>
        <authorList>
            <person name="Imajoh M."/>
            <person name="Sukeda M."/>
            <person name="Shimizu M."/>
            <person name="Yamane J."/>
            <person name="Ohnishi K."/>
            <person name="Oshima S."/>
        </authorList>
    </citation>
    <scope>NUCLEOTIDE SEQUENCE [LARGE SCALE GENOMIC DNA]</scope>
    <source>
        <strain evidence="3 4">U-1</strain>
    </source>
</reference>
<dbReference type="Pfam" id="PF02325">
    <property type="entry name" value="CCB3_YggT"/>
    <property type="match status" value="1"/>
</dbReference>
<dbReference type="RefSeq" id="WP_033089636.1">
    <property type="nucleotide sequence ID" value="NZ_AP017900.1"/>
</dbReference>
<protein>
    <submittedName>
        <fullName evidence="3">Uncharacterized protein</fullName>
    </submittedName>
</protein>
<dbReference type="GeneID" id="93376532"/>
<evidence type="ECO:0000256" key="1">
    <source>
        <dbReference type="SAM" id="Phobius"/>
    </source>
</evidence>
<feature type="transmembrane region" description="Helical" evidence="1">
    <location>
        <begin position="7"/>
        <end position="25"/>
    </location>
</feature>
<proteinExistence type="predicted"/>
<keyword evidence="1" id="KW-0472">Membrane</keyword>
<sequence>MSFIGGLLGLVLTLFMLVLIARLILDWIVTLSDNPQGVRKPREIAHRLTEPVIAPVRRVLRPVRLGGVQIDLAFTVVFIAVLVLRAVAFSL</sequence>
<dbReference type="InterPro" id="IPR003425">
    <property type="entry name" value="CCB3/YggT"/>
</dbReference>
<dbReference type="GO" id="GO:0016020">
    <property type="term" value="C:membrane"/>
    <property type="evidence" value="ECO:0007669"/>
    <property type="project" value="InterPro"/>
</dbReference>
<evidence type="ECO:0000313" key="3">
    <source>
        <dbReference type="EMBL" id="GAP31072.1"/>
    </source>
</evidence>
<keyword evidence="4" id="KW-1185">Reference proteome</keyword>
<name>A0A0B8NHA0_9NOCA</name>
<dbReference type="AlphaFoldDB" id="A0A0B8NHA0"/>